<evidence type="ECO:0000313" key="3">
    <source>
        <dbReference type="Proteomes" id="UP001610432"/>
    </source>
</evidence>
<dbReference type="Proteomes" id="UP001610432">
    <property type="component" value="Unassembled WGS sequence"/>
</dbReference>
<accession>A0ABR4M356</accession>
<evidence type="ECO:0000313" key="2">
    <source>
        <dbReference type="EMBL" id="KAL2871017.1"/>
    </source>
</evidence>
<protein>
    <recommendedName>
        <fullName evidence="4">PA14 domain-containing protein</fullName>
    </recommendedName>
</protein>
<sequence length="190" mass="20210">MPRGKASAAPGGGLNKVKNGGIARKKGNMTSAPKNLAPVLNDPTRGSNPPAKNDDDKMDIDVEEVDPGDTPDLPDVDGEPPAWAEGRTALGDALPWFRKFQGGMYTRDGICYGVLLSADSGVRSYVDDEIIITRVGGGSERNAEGQLNQVADQKDDNCIVRSLRNSMNFKIAVGAIIGKSPCPRTRNSSR</sequence>
<feature type="compositionally biased region" description="Acidic residues" evidence="1">
    <location>
        <begin position="56"/>
        <end position="77"/>
    </location>
</feature>
<comment type="caution">
    <text evidence="2">The sequence shown here is derived from an EMBL/GenBank/DDBJ whole genome shotgun (WGS) entry which is preliminary data.</text>
</comment>
<dbReference type="RefSeq" id="XP_070889996.1">
    <property type="nucleotide sequence ID" value="XM_071032151.1"/>
</dbReference>
<proteinExistence type="predicted"/>
<organism evidence="2 3">
    <name type="scientific">Aspergillus lucknowensis</name>
    <dbReference type="NCBI Taxonomy" id="176173"/>
    <lineage>
        <taxon>Eukaryota</taxon>
        <taxon>Fungi</taxon>
        <taxon>Dikarya</taxon>
        <taxon>Ascomycota</taxon>
        <taxon>Pezizomycotina</taxon>
        <taxon>Eurotiomycetes</taxon>
        <taxon>Eurotiomycetidae</taxon>
        <taxon>Eurotiales</taxon>
        <taxon>Aspergillaceae</taxon>
        <taxon>Aspergillus</taxon>
        <taxon>Aspergillus subgen. Nidulantes</taxon>
    </lineage>
</organism>
<dbReference type="GeneID" id="98147223"/>
<evidence type="ECO:0008006" key="4">
    <source>
        <dbReference type="Google" id="ProtNLM"/>
    </source>
</evidence>
<reference evidence="2 3" key="1">
    <citation type="submission" date="2024-07" db="EMBL/GenBank/DDBJ databases">
        <title>Section-level genome sequencing and comparative genomics of Aspergillus sections Usti and Cavernicolus.</title>
        <authorList>
            <consortium name="Lawrence Berkeley National Laboratory"/>
            <person name="Nybo J.L."/>
            <person name="Vesth T.C."/>
            <person name="Theobald S."/>
            <person name="Frisvad J.C."/>
            <person name="Larsen T.O."/>
            <person name="Kjaerboelling I."/>
            <person name="Rothschild-Mancinelli K."/>
            <person name="Lyhne E.K."/>
            <person name="Kogle M.E."/>
            <person name="Barry K."/>
            <person name="Clum A."/>
            <person name="Na H."/>
            <person name="Ledsgaard L."/>
            <person name="Lin J."/>
            <person name="Lipzen A."/>
            <person name="Kuo A."/>
            <person name="Riley R."/>
            <person name="Mondo S."/>
            <person name="Labutti K."/>
            <person name="Haridas S."/>
            <person name="Pangalinan J."/>
            <person name="Salamov A.A."/>
            <person name="Simmons B.A."/>
            <person name="Magnuson J.K."/>
            <person name="Chen J."/>
            <person name="Drula E."/>
            <person name="Henrissat B."/>
            <person name="Wiebenga A."/>
            <person name="Lubbers R.J."/>
            <person name="Gomes A.C."/>
            <person name="Macurrencykelacurrency M.R."/>
            <person name="Stajich J."/>
            <person name="Grigoriev I.V."/>
            <person name="Mortensen U.H."/>
            <person name="De Vries R.P."/>
            <person name="Baker S.E."/>
            <person name="Andersen M.R."/>
        </authorList>
    </citation>
    <scope>NUCLEOTIDE SEQUENCE [LARGE SCALE GENOMIC DNA]</scope>
    <source>
        <strain evidence="2 3">CBS 449.75</strain>
    </source>
</reference>
<evidence type="ECO:0000256" key="1">
    <source>
        <dbReference type="SAM" id="MobiDB-lite"/>
    </source>
</evidence>
<dbReference type="EMBL" id="JBFXLQ010000004">
    <property type="protein sequence ID" value="KAL2871017.1"/>
    <property type="molecule type" value="Genomic_DNA"/>
</dbReference>
<gene>
    <name evidence="2" type="ORF">BJX67DRAFT_377627</name>
</gene>
<keyword evidence="3" id="KW-1185">Reference proteome</keyword>
<name>A0ABR4M356_9EURO</name>
<feature type="region of interest" description="Disordered" evidence="1">
    <location>
        <begin position="1"/>
        <end position="77"/>
    </location>
</feature>